<protein>
    <submittedName>
        <fullName evidence="2">Uncharacterized protein</fullName>
    </submittedName>
</protein>
<dbReference type="AlphaFoldDB" id="A0A5N6VXD5"/>
<evidence type="ECO:0000313" key="3">
    <source>
        <dbReference type="Proteomes" id="UP000325433"/>
    </source>
</evidence>
<keyword evidence="1" id="KW-0472">Membrane</keyword>
<dbReference type="EMBL" id="ML738328">
    <property type="protein sequence ID" value="KAE8313143.1"/>
    <property type="molecule type" value="Genomic_DNA"/>
</dbReference>
<gene>
    <name evidence="2" type="ORF">BDV41DRAFT_270489</name>
</gene>
<accession>A0A5N6VXD5</accession>
<keyword evidence="1" id="KW-1133">Transmembrane helix</keyword>
<proteinExistence type="predicted"/>
<evidence type="ECO:0000313" key="2">
    <source>
        <dbReference type="EMBL" id="KAE8313143.1"/>
    </source>
</evidence>
<feature type="transmembrane region" description="Helical" evidence="1">
    <location>
        <begin position="47"/>
        <end position="64"/>
    </location>
</feature>
<reference evidence="3" key="1">
    <citation type="submission" date="2019-04" db="EMBL/GenBank/DDBJ databases">
        <title>Friends and foes A comparative genomics studyof 23 Aspergillus species from section Flavi.</title>
        <authorList>
            <consortium name="DOE Joint Genome Institute"/>
            <person name="Kjaerbolling I."/>
            <person name="Vesth T."/>
            <person name="Frisvad J.C."/>
            <person name="Nybo J.L."/>
            <person name="Theobald S."/>
            <person name="Kildgaard S."/>
            <person name="Isbrandt T."/>
            <person name="Kuo A."/>
            <person name="Sato A."/>
            <person name="Lyhne E.K."/>
            <person name="Kogle M.E."/>
            <person name="Wiebenga A."/>
            <person name="Kun R.S."/>
            <person name="Lubbers R.J."/>
            <person name="Makela M.R."/>
            <person name="Barry K."/>
            <person name="Chovatia M."/>
            <person name="Clum A."/>
            <person name="Daum C."/>
            <person name="Haridas S."/>
            <person name="He G."/>
            <person name="LaButti K."/>
            <person name="Lipzen A."/>
            <person name="Mondo S."/>
            <person name="Riley R."/>
            <person name="Salamov A."/>
            <person name="Simmons B.A."/>
            <person name="Magnuson J.K."/>
            <person name="Henrissat B."/>
            <person name="Mortensen U.H."/>
            <person name="Larsen T.O."/>
            <person name="Devries R.P."/>
            <person name="Grigoriev I.V."/>
            <person name="Machida M."/>
            <person name="Baker S.E."/>
            <person name="Andersen M.R."/>
        </authorList>
    </citation>
    <scope>NUCLEOTIDE SEQUENCE [LARGE SCALE GENOMIC DNA]</scope>
    <source>
        <strain evidence="3">CBS 130015</strain>
    </source>
</reference>
<evidence type="ECO:0000256" key="1">
    <source>
        <dbReference type="SAM" id="Phobius"/>
    </source>
</evidence>
<keyword evidence="3" id="KW-1185">Reference proteome</keyword>
<dbReference type="Proteomes" id="UP000325433">
    <property type="component" value="Unassembled WGS sequence"/>
</dbReference>
<keyword evidence="1" id="KW-0812">Transmembrane</keyword>
<name>A0A5N6VXD5_9EURO</name>
<organism evidence="2 3">
    <name type="scientific">Aspergillus transmontanensis</name>
    <dbReference type="NCBI Taxonomy" id="1034304"/>
    <lineage>
        <taxon>Eukaryota</taxon>
        <taxon>Fungi</taxon>
        <taxon>Dikarya</taxon>
        <taxon>Ascomycota</taxon>
        <taxon>Pezizomycotina</taxon>
        <taxon>Eurotiomycetes</taxon>
        <taxon>Eurotiomycetidae</taxon>
        <taxon>Eurotiales</taxon>
        <taxon>Aspergillaceae</taxon>
        <taxon>Aspergillus</taxon>
        <taxon>Aspergillus subgen. Circumdati</taxon>
    </lineage>
</organism>
<sequence>MSMACMIIDVIGWIPKGCRTVGWDGHSVVLVVKQLPVLLLVNGNQETILFILFVFFALGVLKKFSWK</sequence>